<dbReference type="InterPro" id="IPR036388">
    <property type="entry name" value="WH-like_DNA-bd_sf"/>
</dbReference>
<keyword evidence="6 9" id="KW-0227">DNA damage</keyword>
<keyword evidence="7 9" id="KW-0234">DNA repair</keyword>
<evidence type="ECO:0000259" key="10">
    <source>
        <dbReference type="Pfam" id="PF01035"/>
    </source>
</evidence>
<dbReference type="GO" id="GO:0032259">
    <property type="term" value="P:methylation"/>
    <property type="evidence" value="ECO:0007669"/>
    <property type="project" value="UniProtKB-KW"/>
</dbReference>
<dbReference type="SUPFAM" id="SSF53155">
    <property type="entry name" value="Methylated DNA-protein cysteine methyltransferase domain"/>
    <property type="match status" value="1"/>
</dbReference>
<dbReference type="InterPro" id="IPR036217">
    <property type="entry name" value="MethylDNA_cys_MeTrfase_DNAb"/>
</dbReference>
<evidence type="ECO:0000256" key="1">
    <source>
        <dbReference type="ARBA" id="ARBA00001286"/>
    </source>
</evidence>
<protein>
    <recommendedName>
        <fullName evidence="9">Methylated-DNA--protein-cysteine methyltransferase</fullName>
        <ecNumber evidence="9">2.1.1.63</ecNumber>
    </recommendedName>
    <alternativeName>
        <fullName evidence="9">6-O-methylguanine-DNA methyltransferase</fullName>
        <shortName evidence="9">MGMT</shortName>
    </alternativeName>
    <alternativeName>
        <fullName evidence="9">O-6-methylguanine-DNA-alkyltransferase</fullName>
    </alternativeName>
</protein>
<name>A0A1W6Z7Y1_9BORD</name>
<dbReference type="GO" id="GO:0006307">
    <property type="term" value="P:DNA alkylation repair"/>
    <property type="evidence" value="ECO:0007669"/>
    <property type="project" value="UniProtKB-UniRule"/>
</dbReference>
<dbReference type="KEGG" id="bgm:CAL15_02460"/>
<evidence type="ECO:0000256" key="2">
    <source>
        <dbReference type="ARBA" id="ARBA00008711"/>
    </source>
</evidence>
<dbReference type="InterPro" id="IPR036631">
    <property type="entry name" value="MGMT_N_sf"/>
</dbReference>
<dbReference type="Proteomes" id="UP000194161">
    <property type="component" value="Chromosome"/>
</dbReference>
<evidence type="ECO:0000256" key="9">
    <source>
        <dbReference type="HAMAP-Rule" id="MF_00772"/>
    </source>
</evidence>
<evidence type="ECO:0000256" key="3">
    <source>
        <dbReference type="ARBA" id="ARBA00022490"/>
    </source>
</evidence>
<dbReference type="RefSeq" id="WP_086077182.1">
    <property type="nucleotide sequence ID" value="NZ_CP021111.1"/>
</dbReference>
<feature type="domain" description="Methylated-DNA-[protein]-cysteine S-methyltransferase DNA binding" evidence="10">
    <location>
        <begin position="86"/>
        <end position="165"/>
    </location>
</feature>
<comment type="miscellaneous">
    <text evidence="9">This enzyme catalyzes only one turnover and therefore is not strictly catalytic. According to one definition, an enzyme is a biocatalyst that acts repeatedly and over many reaction cycles.</text>
</comment>
<dbReference type="InterPro" id="IPR014048">
    <property type="entry name" value="MethylDNA_cys_MeTrfase_DNA-bd"/>
</dbReference>
<reference evidence="11 12" key="1">
    <citation type="submission" date="2017-05" db="EMBL/GenBank/DDBJ databases">
        <title>Complete and WGS of Bordetella genogroups.</title>
        <authorList>
            <person name="Spilker T."/>
            <person name="LiPuma J."/>
        </authorList>
    </citation>
    <scope>NUCLEOTIDE SEQUENCE [LARGE SCALE GENOMIC DNA]</scope>
    <source>
        <strain evidence="11 12">AU7206</strain>
    </source>
</reference>
<comment type="function">
    <text evidence="9">Involved in the cellular defense against the biological effects of O6-methylguanine (O6-MeG) and O4-methylthymine (O4-MeT) in DNA. Repairs the methylated nucleobase in DNA by stoichiometrically transferring the methyl group to a cysteine residue in the enzyme. This is a suicide reaction: the enzyme is irreversibly inactivated.</text>
</comment>
<accession>A0A1W6Z7Y1</accession>
<dbReference type="HAMAP" id="MF_00772">
    <property type="entry name" value="OGT"/>
    <property type="match status" value="1"/>
</dbReference>
<dbReference type="PANTHER" id="PTHR10815:SF5">
    <property type="entry name" value="METHYLATED-DNA--PROTEIN-CYSTEINE METHYLTRANSFERASE"/>
    <property type="match status" value="1"/>
</dbReference>
<comment type="similarity">
    <text evidence="2 9">Belongs to the MGMT family.</text>
</comment>
<evidence type="ECO:0000256" key="7">
    <source>
        <dbReference type="ARBA" id="ARBA00023204"/>
    </source>
</evidence>
<evidence type="ECO:0000256" key="8">
    <source>
        <dbReference type="ARBA" id="ARBA00049348"/>
    </source>
</evidence>
<dbReference type="FunFam" id="1.10.10.10:FF:000214">
    <property type="entry name" value="Methylated-DNA--protein-cysteine methyltransferase"/>
    <property type="match status" value="1"/>
</dbReference>
<keyword evidence="4 9" id="KW-0489">Methyltransferase</keyword>
<keyword evidence="3 9" id="KW-0963">Cytoplasm</keyword>
<evidence type="ECO:0000256" key="6">
    <source>
        <dbReference type="ARBA" id="ARBA00022763"/>
    </source>
</evidence>
<dbReference type="SUPFAM" id="SSF46767">
    <property type="entry name" value="Methylated DNA-protein cysteine methyltransferase, C-terminal domain"/>
    <property type="match status" value="1"/>
</dbReference>
<organism evidence="11 12">
    <name type="scientific">Bordetella genomosp. 13</name>
    <dbReference type="NCBI Taxonomy" id="463040"/>
    <lineage>
        <taxon>Bacteria</taxon>
        <taxon>Pseudomonadati</taxon>
        <taxon>Pseudomonadota</taxon>
        <taxon>Betaproteobacteria</taxon>
        <taxon>Burkholderiales</taxon>
        <taxon>Alcaligenaceae</taxon>
        <taxon>Bordetella</taxon>
    </lineage>
</organism>
<comment type="catalytic activity">
    <reaction evidence="8 9">
        <text>a 6-O-methyl-2'-deoxyguanosine in DNA + L-cysteinyl-[protein] = S-methyl-L-cysteinyl-[protein] + a 2'-deoxyguanosine in DNA</text>
        <dbReference type="Rhea" id="RHEA:24000"/>
        <dbReference type="Rhea" id="RHEA-COMP:10131"/>
        <dbReference type="Rhea" id="RHEA-COMP:10132"/>
        <dbReference type="Rhea" id="RHEA-COMP:11367"/>
        <dbReference type="Rhea" id="RHEA-COMP:11368"/>
        <dbReference type="ChEBI" id="CHEBI:29950"/>
        <dbReference type="ChEBI" id="CHEBI:82612"/>
        <dbReference type="ChEBI" id="CHEBI:85445"/>
        <dbReference type="ChEBI" id="CHEBI:85448"/>
        <dbReference type="EC" id="2.1.1.63"/>
    </reaction>
</comment>
<dbReference type="Gene3D" id="1.10.10.10">
    <property type="entry name" value="Winged helix-like DNA-binding domain superfamily/Winged helix DNA-binding domain"/>
    <property type="match status" value="1"/>
</dbReference>
<keyword evidence="12" id="KW-1185">Reference proteome</keyword>
<dbReference type="PANTHER" id="PTHR10815">
    <property type="entry name" value="METHYLATED-DNA--PROTEIN-CYSTEINE METHYLTRANSFERASE"/>
    <property type="match status" value="1"/>
</dbReference>
<comment type="catalytic activity">
    <reaction evidence="1 9">
        <text>a 4-O-methyl-thymidine in DNA + L-cysteinyl-[protein] = a thymidine in DNA + S-methyl-L-cysteinyl-[protein]</text>
        <dbReference type="Rhea" id="RHEA:53428"/>
        <dbReference type="Rhea" id="RHEA-COMP:10131"/>
        <dbReference type="Rhea" id="RHEA-COMP:10132"/>
        <dbReference type="Rhea" id="RHEA-COMP:13555"/>
        <dbReference type="Rhea" id="RHEA-COMP:13556"/>
        <dbReference type="ChEBI" id="CHEBI:29950"/>
        <dbReference type="ChEBI" id="CHEBI:82612"/>
        <dbReference type="ChEBI" id="CHEBI:137386"/>
        <dbReference type="ChEBI" id="CHEBI:137387"/>
        <dbReference type="EC" id="2.1.1.63"/>
    </reaction>
</comment>
<gene>
    <name evidence="11" type="ORF">CAL15_02460</name>
</gene>
<keyword evidence="5 9" id="KW-0808">Transferase</keyword>
<dbReference type="PROSITE" id="PS00374">
    <property type="entry name" value="MGMT"/>
    <property type="match status" value="1"/>
</dbReference>
<dbReference type="CDD" id="cd06445">
    <property type="entry name" value="ATase"/>
    <property type="match status" value="1"/>
</dbReference>
<evidence type="ECO:0000256" key="5">
    <source>
        <dbReference type="ARBA" id="ARBA00022679"/>
    </source>
</evidence>
<dbReference type="GO" id="GO:0003908">
    <property type="term" value="F:methylated-DNA-[protein]-cysteine S-methyltransferase activity"/>
    <property type="evidence" value="ECO:0007669"/>
    <property type="project" value="UniProtKB-UniRule"/>
</dbReference>
<dbReference type="EMBL" id="CP021111">
    <property type="protein sequence ID" value="ARP93345.1"/>
    <property type="molecule type" value="Genomic_DNA"/>
</dbReference>
<dbReference type="AlphaFoldDB" id="A0A1W6Z7Y1"/>
<proteinExistence type="inferred from homology"/>
<evidence type="ECO:0000256" key="4">
    <source>
        <dbReference type="ARBA" id="ARBA00022603"/>
    </source>
</evidence>
<sequence>MTDGPSPDDAVLRYQDVATRLGTLRVVCRGAALCEAFFVDGEIPAAPADWLCESTPVLRQAERELAEWFAGQRRHFDVAMQPVGTEFQRQVWRGLQELSFGEVISYGELARRIGRPKAIRPLGGAVGRNPLVVFIPCHRVIGYDTSLTGFSSGLARKHELLAHEGHRYVGPDARARRVADGQAVLPF</sequence>
<comment type="subcellular location">
    <subcellularLocation>
        <location evidence="9">Cytoplasm</location>
    </subcellularLocation>
</comment>
<feature type="active site" description="Nucleophile; methyl group acceptor" evidence="9">
    <location>
        <position position="137"/>
    </location>
</feature>
<dbReference type="InterPro" id="IPR001497">
    <property type="entry name" value="MethylDNA_cys_MeTrfase_AS"/>
</dbReference>
<dbReference type="STRING" id="463040.CAL15_02460"/>
<dbReference type="InterPro" id="IPR023546">
    <property type="entry name" value="MGMT"/>
</dbReference>
<dbReference type="Gene3D" id="3.30.160.70">
    <property type="entry name" value="Methylated DNA-protein cysteine methyltransferase domain"/>
    <property type="match status" value="1"/>
</dbReference>
<evidence type="ECO:0000313" key="11">
    <source>
        <dbReference type="EMBL" id="ARP93345.1"/>
    </source>
</evidence>
<dbReference type="EC" id="2.1.1.63" evidence="9"/>
<dbReference type="OrthoDB" id="9802228at2"/>
<evidence type="ECO:0000313" key="12">
    <source>
        <dbReference type="Proteomes" id="UP000194161"/>
    </source>
</evidence>
<dbReference type="NCBIfam" id="TIGR00589">
    <property type="entry name" value="ogt"/>
    <property type="match status" value="1"/>
</dbReference>
<dbReference type="GO" id="GO:0005737">
    <property type="term" value="C:cytoplasm"/>
    <property type="evidence" value="ECO:0007669"/>
    <property type="project" value="UniProtKB-SubCell"/>
</dbReference>
<dbReference type="Pfam" id="PF01035">
    <property type="entry name" value="DNA_binding_1"/>
    <property type="match status" value="1"/>
</dbReference>